<evidence type="ECO:0000313" key="2">
    <source>
        <dbReference type="Proteomes" id="UP000261739"/>
    </source>
</evidence>
<comment type="caution">
    <text evidence="1">The sequence shown here is derived from an EMBL/GenBank/DDBJ whole genome shotgun (WGS) entry which is preliminary data.</text>
</comment>
<dbReference type="InterPro" id="IPR013785">
    <property type="entry name" value="Aldolase_TIM"/>
</dbReference>
<name>A0A3D4SYU1_9CORY</name>
<feature type="non-terminal residue" evidence="1">
    <location>
        <position position="42"/>
    </location>
</feature>
<protein>
    <submittedName>
        <fullName evidence="1">Uncharacterized protein</fullName>
    </submittedName>
</protein>
<dbReference type="Proteomes" id="UP000261739">
    <property type="component" value="Unassembled WGS sequence"/>
</dbReference>
<dbReference type="Gene3D" id="3.20.20.70">
    <property type="entry name" value="Aldolase class I"/>
    <property type="match status" value="1"/>
</dbReference>
<dbReference type="SUPFAM" id="SSF51395">
    <property type="entry name" value="FMN-linked oxidoreductases"/>
    <property type="match status" value="1"/>
</dbReference>
<gene>
    <name evidence="1" type="ORF">DIW82_05020</name>
</gene>
<dbReference type="AlphaFoldDB" id="A0A3D4SYU1"/>
<sequence length="42" mass="4692">MTSTSSDPTVSDDSLWTPLTVGRMHLNHRLAMAPMTRNRAHV</sequence>
<dbReference type="EMBL" id="DQID01000141">
    <property type="protein sequence ID" value="HCT14161.1"/>
    <property type="molecule type" value="Genomic_DNA"/>
</dbReference>
<reference evidence="1 2" key="1">
    <citation type="journal article" date="2018" name="Nat. Biotechnol.">
        <title>A standardized bacterial taxonomy based on genome phylogeny substantially revises the tree of life.</title>
        <authorList>
            <person name="Parks D.H."/>
            <person name="Chuvochina M."/>
            <person name="Waite D.W."/>
            <person name="Rinke C."/>
            <person name="Skarshewski A."/>
            <person name="Chaumeil P.A."/>
            <person name="Hugenholtz P."/>
        </authorList>
    </citation>
    <scope>NUCLEOTIDE SEQUENCE [LARGE SCALE GENOMIC DNA]</scope>
    <source>
        <strain evidence="1">UBA11247</strain>
    </source>
</reference>
<proteinExistence type="predicted"/>
<organism evidence="1 2">
    <name type="scientific">Corynebacterium nuruki</name>
    <dbReference type="NCBI Taxonomy" id="1032851"/>
    <lineage>
        <taxon>Bacteria</taxon>
        <taxon>Bacillati</taxon>
        <taxon>Actinomycetota</taxon>
        <taxon>Actinomycetes</taxon>
        <taxon>Mycobacteriales</taxon>
        <taxon>Corynebacteriaceae</taxon>
        <taxon>Corynebacterium</taxon>
    </lineage>
</organism>
<accession>A0A3D4SYU1</accession>
<evidence type="ECO:0000313" key="1">
    <source>
        <dbReference type="EMBL" id="HCT14161.1"/>
    </source>
</evidence>